<dbReference type="AlphaFoldDB" id="X0YEL5"/>
<sequence length="136" mass="15297">MLNLNFVPDDYIRSNESRRTNLMYLVLLVVVMVGLGGSFVTIKVRQRLLGAREKLVNARMAQVKGAIKQFEELQTKRKVMVETALTTAELLEPVPRSVLLASLTNNLPTGVSFLRLKLVQKEPKSPSRVAVTNKYK</sequence>
<organism evidence="2">
    <name type="scientific">marine sediment metagenome</name>
    <dbReference type="NCBI Taxonomy" id="412755"/>
    <lineage>
        <taxon>unclassified sequences</taxon>
        <taxon>metagenomes</taxon>
        <taxon>ecological metagenomes</taxon>
    </lineage>
</organism>
<comment type="caution">
    <text evidence="2">The sequence shown here is derived from an EMBL/GenBank/DDBJ whole genome shotgun (WGS) entry which is preliminary data.</text>
</comment>
<evidence type="ECO:0000313" key="2">
    <source>
        <dbReference type="EMBL" id="GAG35271.1"/>
    </source>
</evidence>
<evidence type="ECO:0000256" key="1">
    <source>
        <dbReference type="SAM" id="Phobius"/>
    </source>
</evidence>
<name>X0YEL5_9ZZZZ</name>
<accession>X0YEL5</accession>
<keyword evidence="1" id="KW-0472">Membrane</keyword>
<proteinExistence type="predicted"/>
<feature type="transmembrane region" description="Helical" evidence="1">
    <location>
        <begin position="22"/>
        <end position="42"/>
    </location>
</feature>
<dbReference type="EMBL" id="BARS01046998">
    <property type="protein sequence ID" value="GAG35271.1"/>
    <property type="molecule type" value="Genomic_DNA"/>
</dbReference>
<reference evidence="2" key="1">
    <citation type="journal article" date="2014" name="Front. Microbiol.">
        <title>High frequency of phylogenetically diverse reductive dehalogenase-homologous genes in deep subseafloor sedimentary metagenomes.</title>
        <authorList>
            <person name="Kawai M."/>
            <person name="Futagami T."/>
            <person name="Toyoda A."/>
            <person name="Takaki Y."/>
            <person name="Nishi S."/>
            <person name="Hori S."/>
            <person name="Arai W."/>
            <person name="Tsubouchi T."/>
            <person name="Morono Y."/>
            <person name="Uchiyama I."/>
            <person name="Ito T."/>
            <person name="Fujiyama A."/>
            <person name="Inagaki F."/>
            <person name="Takami H."/>
        </authorList>
    </citation>
    <scope>NUCLEOTIDE SEQUENCE</scope>
    <source>
        <strain evidence="2">Expedition CK06-06</strain>
    </source>
</reference>
<keyword evidence="1" id="KW-1133">Transmembrane helix</keyword>
<feature type="non-terminal residue" evidence="2">
    <location>
        <position position="136"/>
    </location>
</feature>
<keyword evidence="1" id="KW-0812">Transmembrane</keyword>
<protein>
    <submittedName>
        <fullName evidence="2">Uncharacterized protein</fullName>
    </submittedName>
</protein>
<gene>
    <name evidence="2" type="ORF">S01H1_70660</name>
</gene>